<protein>
    <submittedName>
        <fullName evidence="3">Autotransporter-associated beta strand protein</fullName>
    </submittedName>
</protein>
<keyword evidence="1" id="KW-0732">Signal</keyword>
<dbReference type="InterPro" id="IPR013425">
    <property type="entry name" value="Autotrns_rpt"/>
</dbReference>
<dbReference type="Pfam" id="PF03797">
    <property type="entry name" value="Autotransporter"/>
    <property type="match status" value="1"/>
</dbReference>
<dbReference type="InterPro" id="IPR012332">
    <property type="entry name" value="Autotransporter_pectin_lyase_C"/>
</dbReference>
<organism evidence="3 4">
    <name type="scientific">Marinobacter oulmenensis</name>
    <dbReference type="NCBI Taxonomy" id="643747"/>
    <lineage>
        <taxon>Bacteria</taxon>
        <taxon>Pseudomonadati</taxon>
        <taxon>Pseudomonadota</taxon>
        <taxon>Gammaproteobacteria</taxon>
        <taxon>Pseudomonadales</taxon>
        <taxon>Marinobacteraceae</taxon>
        <taxon>Marinobacter</taxon>
    </lineage>
</organism>
<dbReference type="Gene3D" id="2.160.20.20">
    <property type="match status" value="1"/>
</dbReference>
<reference evidence="3 4" key="1">
    <citation type="submission" date="2020-08" db="EMBL/GenBank/DDBJ databases">
        <title>Genomic Encyclopedia of Type Strains, Phase IV (KMG-IV): sequencing the most valuable type-strain genomes for metagenomic binning, comparative biology and taxonomic classification.</title>
        <authorList>
            <person name="Goeker M."/>
        </authorList>
    </citation>
    <scope>NUCLEOTIDE SEQUENCE [LARGE SCALE GENOMIC DNA]</scope>
    <source>
        <strain evidence="3 4">DSM 22359</strain>
    </source>
</reference>
<evidence type="ECO:0000313" key="4">
    <source>
        <dbReference type="Proteomes" id="UP000591735"/>
    </source>
</evidence>
<dbReference type="SUPFAM" id="SSF51126">
    <property type="entry name" value="Pectin lyase-like"/>
    <property type="match status" value="2"/>
</dbReference>
<name>A0A840UKM2_9GAMM</name>
<dbReference type="InterPro" id="IPR036709">
    <property type="entry name" value="Autotransporte_beta_dom_sf"/>
</dbReference>
<proteinExistence type="predicted"/>
<dbReference type="NCBIfam" id="TIGR02601">
    <property type="entry name" value="autotrns_rpt"/>
    <property type="match status" value="2"/>
</dbReference>
<dbReference type="SUPFAM" id="SSF103515">
    <property type="entry name" value="Autotransporter"/>
    <property type="match status" value="1"/>
</dbReference>
<dbReference type="Pfam" id="PF12951">
    <property type="entry name" value="PATR"/>
    <property type="match status" value="3"/>
</dbReference>
<dbReference type="InterPro" id="IPR024973">
    <property type="entry name" value="ESPR"/>
</dbReference>
<dbReference type="Pfam" id="PF13018">
    <property type="entry name" value="ESPR"/>
    <property type="match status" value="1"/>
</dbReference>
<dbReference type="InterPro" id="IPR005546">
    <property type="entry name" value="Autotransporte_beta"/>
</dbReference>
<dbReference type="Gene3D" id="2.40.128.130">
    <property type="entry name" value="Autotransporter beta-domain"/>
    <property type="match status" value="1"/>
</dbReference>
<dbReference type="InterPro" id="IPR011050">
    <property type="entry name" value="Pectin_lyase_fold/virulence"/>
</dbReference>
<gene>
    <name evidence="3" type="ORF">HNR38_001886</name>
</gene>
<dbReference type="SMART" id="SM00869">
    <property type="entry name" value="Autotransporter"/>
    <property type="match status" value="1"/>
</dbReference>
<evidence type="ECO:0000259" key="2">
    <source>
        <dbReference type="PROSITE" id="PS51208"/>
    </source>
</evidence>
<evidence type="ECO:0000256" key="1">
    <source>
        <dbReference type="ARBA" id="ARBA00022729"/>
    </source>
</evidence>
<accession>A0A840UKM2</accession>
<comment type="caution">
    <text evidence="3">The sequence shown here is derived from an EMBL/GenBank/DDBJ whole genome shotgun (WGS) entry which is preliminary data.</text>
</comment>
<dbReference type="AlphaFoldDB" id="A0A840UKM2"/>
<dbReference type="RefSeq" id="WP_183702763.1">
    <property type="nucleotide sequence ID" value="NZ_JACHFE010000004.1"/>
</dbReference>
<dbReference type="EMBL" id="JACHFE010000004">
    <property type="protein sequence ID" value="MBB5321397.1"/>
    <property type="molecule type" value="Genomic_DNA"/>
</dbReference>
<evidence type="ECO:0000313" key="3">
    <source>
        <dbReference type="EMBL" id="MBB5321397.1"/>
    </source>
</evidence>
<feature type="domain" description="Autotransporter" evidence="2">
    <location>
        <begin position="755"/>
        <end position="1032"/>
    </location>
</feature>
<dbReference type="Proteomes" id="UP000591735">
    <property type="component" value="Unassembled WGS sequence"/>
</dbReference>
<keyword evidence="4" id="KW-1185">Reference proteome</keyword>
<sequence>MNHVYRVVFNRRQGRYQAVSELATGRRKSAGGSRRVAGVAAIVAVLGASPAFAAEIDITTSSGTDGANPGESGTAAYGAITTDGDTYNLGGSDTLTGGSGAKGAQATVAQTTGGTGGAGGDGLLVNGGSNVFNLGGAITGGAGGAGGDAPASQFYAGSAGAAGSGLRVEGSDNQYEITGSVTGGRGGTGGYGVNARNGGVGAAAVLLNGTGNTVSVNGGTLTGGDGGDRGSTVRAGGMGGSAVQFNGSNNRLITNSALSGGSAGVGGATQSNAIQINGEGNTVELRDGYTFSGDVVVQSGTHTLALGGTTTSGSFDVSRLTASEQNGDGVTQFVGFSTLEKAGSGTWTLSGTRGDSNATLISGGTLVGSIDSLGNGDIENNGTLDVSQVSAGTYTGDVTGTGSLTKSGAGTLALTGANTHSGGTTISAGTLAIGNGGTTGSLSGDVLNNSALAFNRSNDLTFAGDISGTGSLTQAGSGLLELTGASTYSGTTDVDAGTLAVNGSLANSQVAVNNGGTLMGAGTIGGLDLASGGTLAPGNSIDTLTVDGDVTFESGSVFEVEVEAGGTSDVLAATGTATINGGDVAVQASESGTWSQTTSFSILTADGGVSGEFDGVTSNLAFLTPTLSYNTNSVDLTLERNDVSFSDMGRNAPETAVAGALQAIYQEDSSALDGFFPEFLGMSDAQAERAIQTLNGSSLASLSRTIGMRQSSPVFQHFIQSAGASMVGSASAKPVYLASTDNSVTTSAVDAVNSQGRPDYGLWLETSGIRGDVDASRQNYGYDTETESVSVGFDFRLPHAFVGGVALSQLSTDVEFDTVNDDQEMDQTFLTLSLQQQRARLRVSGLVSYGRSDIDTRRRIELAGSTRSARGETDGSELYAYAEAAYDIEHKGLVWQPVVGLSAADVTVDGFSETGAGSLNLSVEEQDRTSVKSRLGGRARFESLSSPFAVELSAFWNHEFADSDNAVSMHFREQPTTVYTVEDGDRERDSLEWGASGEYYLNDYATLTARIGGSQSSHASWLGGALGVSVNW</sequence>
<dbReference type="PROSITE" id="PS51208">
    <property type="entry name" value="AUTOTRANSPORTER"/>
    <property type="match status" value="1"/>
</dbReference>